<gene>
    <name evidence="12" type="ORF">SAP269_13920</name>
</gene>
<evidence type="ECO:0000256" key="6">
    <source>
        <dbReference type="ARBA" id="ARBA00022989"/>
    </source>
</evidence>
<feature type="transmembrane region" description="Helical" evidence="10">
    <location>
        <begin position="924"/>
        <end position="945"/>
    </location>
</feature>
<evidence type="ECO:0000313" key="13">
    <source>
        <dbReference type="Proteomes" id="UP001473424"/>
    </source>
</evidence>
<dbReference type="Gene3D" id="1.20.1640.10">
    <property type="entry name" value="Multidrug efflux transporter AcrB transmembrane domain"/>
    <property type="match status" value="2"/>
</dbReference>
<dbReference type="InterPro" id="IPR022813">
    <property type="entry name" value="SecD/SecF_arch_bac"/>
</dbReference>
<feature type="transmembrane region" description="Helical" evidence="10">
    <location>
        <begin position="440"/>
        <end position="463"/>
    </location>
</feature>
<keyword evidence="9" id="KW-0175">Coiled coil</keyword>
<feature type="domain" description="Protein export membrane protein SecD/SecF C-terminal" evidence="11">
    <location>
        <begin position="392"/>
        <end position="547"/>
    </location>
</feature>
<evidence type="ECO:0000256" key="1">
    <source>
        <dbReference type="ARBA" id="ARBA00004651"/>
    </source>
</evidence>
<sequence length="1118" mass="125942">MNTSSKTRKNKNLGFFLRIFSLIIIVSTIIISVVFSAKYVENNSKLSIEFAGGYQTQVQYDGKGKQKDVINLLKDRVDPLGTSNVDIESITSSNNNNYNLALSKDAGFDISTFVHSVSRRGYSYIVDKDGNDLLATEKKDDKDTTWTKRDKRLLTSDVFSAIKAVNNSVTHRPELVFDVKNDSVLKELTSAKENTFYIYSDIGQLLDYIRSSMEGIRSLSFIIDNLKNDTDGKIKASLTSLLDNNTPGLGKGTDILARAKAQDPTLARLLNPNQNGQFGINWIYSDNLGSVHSLSVDTNDEKNTYDPANRFDPFASPIVGSPMNSWLPYIKDLLRLPDVSDILHEDVIDYRYIPYWVGEVKVTSNSISINSDTFNLETVEQMKSVLTSGLSKNNFTMLSYANVSPTLGATSLKIAVVIIILVTFALMTIFLFYYRMLGIIVLIIISLFLLFTVVSFVFINGIIAPECVIALIIGFALLLDTIISLLERFKNEYMQGKTLISAFKSANKKTLSSSLDCSAIILIVNLTIFWFGTRAIKGFIIMTSIATFGVIIFGIILLRLMLWTLLRNNWLENKPQLLGNNNISRKSTIFLNNSIDTNNIKTDDQKIKKQLISEKCQLQINYKNKVKALIKKFKVDKQKLKKEHSKSRSFYKSKVKDLILNLSQEINKLKQDLINALKPLKIKEGEKNMLKAGSILIFIIFILESIFIIPLLWTIPGFILYKKVSKGEATTDQKIALAILGIIFGAVLGIIGGIFILVDLKNVFSKLKINNWNYFHKLTKWILSSSAVIVLASGITYGVIGSNFGSGFDQRTDFVGMGTITQDPSDSSYNIIKEAELAKDFINKEIQNNSQFSKYFKNINFSLIAGGEGKQYQFKIIVQTTVNYQSMQQRFKNFLGEITRNWKQESILQWGEIDLVVAKSGVDLLVNMIISIALSFIVILIYIIIRFQLTYVIPLILAIIFSLLMTLAIISIFQIVISTSIVGILLGVMILTIISIMSIFDNIREIKINNNQTQVISAEEIIQISNKSVQKALPRTLVINGVVLITSVIVMFIIPSFWIVSLSLLIGCIVSLVSSYFIAPFIWTYFEKWRVYRYKKRINKIKKHFIGADEYVIKGINE</sequence>
<feature type="transmembrane region" description="Helical" evidence="10">
    <location>
        <begin position="1064"/>
        <end position="1086"/>
    </location>
</feature>
<feature type="domain" description="Protein export membrane protein SecD/SecF C-terminal" evidence="11">
    <location>
        <begin position="910"/>
        <end position="1088"/>
    </location>
</feature>
<organism evidence="12 13">
    <name type="scientific">Spiroplasma ixodetis</name>
    <dbReference type="NCBI Taxonomy" id="2141"/>
    <lineage>
        <taxon>Bacteria</taxon>
        <taxon>Bacillati</taxon>
        <taxon>Mycoplasmatota</taxon>
        <taxon>Mollicutes</taxon>
        <taxon>Entomoplasmatales</taxon>
        <taxon>Spiroplasmataceae</taxon>
        <taxon>Spiroplasma</taxon>
    </lineage>
</organism>
<feature type="transmembrane region" description="Helical" evidence="10">
    <location>
        <begin position="12"/>
        <end position="35"/>
    </location>
</feature>
<dbReference type="RefSeq" id="WP_353305740.1">
    <property type="nucleotide sequence ID" value="NZ_AP028955.1"/>
</dbReference>
<proteinExistence type="predicted"/>
<feature type="transmembrane region" description="Helical" evidence="10">
    <location>
        <begin position="781"/>
        <end position="800"/>
    </location>
</feature>
<evidence type="ECO:0000256" key="3">
    <source>
        <dbReference type="ARBA" id="ARBA00022475"/>
    </source>
</evidence>
<feature type="transmembrane region" description="Helical" evidence="10">
    <location>
        <begin position="469"/>
        <end position="489"/>
    </location>
</feature>
<dbReference type="InterPro" id="IPR048634">
    <property type="entry name" value="SecD_SecF_C"/>
</dbReference>
<reference evidence="13" key="1">
    <citation type="journal article" date="2024" name="FEMS Microbiol. Lett.">
        <title>Genomic insights into Spiroplasma endosymbionts that induce male-killing and protective phenotypes in the pea aphid.</title>
        <authorList>
            <person name="Arai H."/>
            <person name="Legeai F."/>
            <person name="Kageyama D."/>
            <person name="Sugio A."/>
            <person name="Simon J.C."/>
        </authorList>
    </citation>
    <scope>NUCLEOTIDE SEQUENCE [LARGE SCALE GENOMIC DNA]</scope>
    <source>
        <strain evidence="13">sAp269</strain>
    </source>
</reference>
<evidence type="ECO:0000313" key="12">
    <source>
        <dbReference type="EMBL" id="BET38803.1"/>
    </source>
</evidence>
<feature type="transmembrane region" description="Helical" evidence="10">
    <location>
        <begin position="538"/>
        <end position="558"/>
    </location>
</feature>
<evidence type="ECO:0000256" key="4">
    <source>
        <dbReference type="ARBA" id="ARBA00022692"/>
    </source>
</evidence>
<dbReference type="SUPFAM" id="SSF82866">
    <property type="entry name" value="Multidrug efflux transporter AcrB transmembrane domain"/>
    <property type="match status" value="2"/>
</dbReference>
<dbReference type="Proteomes" id="UP001473424">
    <property type="component" value="Chromosome"/>
</dbReference>
<keyword evidence="8 10" id="KW-0472">Membrane</keyword>
<keyword evidence="5" id="KW-0653">Protein transport</keyword>
<feature type="transmembrane region" description="Helical" evidence="10">
    <location>
        <begin position="735"/>
        <end position="760"/>
    </location>
</feature>
<protein>
    <recommendedName>
        <fullName evidence="11">Protein export membrane protein SecD/SecF C-terminal domain-containing protein</fullName>
    </recommendedName>
</protein>
<feature type="transmembrane region" description="Helical" evidence="10">
    <location>
        <begin position="1037"/>
        <end position="1058"/>
    </location>
</feature>
<feature type="transmembrane region" description="Helical" evidence="10">
    <location>
        <begin position="952"/>
        <end position="975"/>
    </location>
</feature>
<name>A0ABM8JND5_9MOLU</name>
<keyword evidence="7" id="KW-0811">Translocation</keyword>
<keyword evidence="3" id="KW-1003">Cell membrane</keyword>
<feature type="transmembrane region" description="Helical" evidence="10">
    <location>
        <begin position="510"/>
        <end position="532"/>
    </location>
</feature>
<evidence type="ECO:0000256" key="10">
    <source>
        <dbReference type="SAM" id="Phobius"/>
    </source>
</evidence>
<keyword evidence="6 10" id="KW-1133">Transmembrane helix</keyword>
<feature type="coiled-coil region" evidence="9">
    <location>
        <begin position="623"/>
        <end position="672"/>
    </location>
</feature>
<feature type="transmembrane region" description="Helical" evidence="10">
    <location>
        <begin position="695"/>
        <end position="715"/>
    </location>
</feature>
<evidence type="ECO:0000256" key="5">
    <source>
        <dbReference type="ARBA" id="ARBA00022927"/>
    </source>
</evidence>
<evidence type="ECO:0000256" key="9">
    <source>
        <dbReference type="SAM" id="Coils"/>
    </source>
</evidence>
<evidence type="ECO:0000256" key="2">
    <source>
        <dbReference type="ARBA" id="ARBA00022448"/>
    </source>
</evidence>
<evidence type="ECO:0000256" key="7">
    <source>
        <dbReference type="ARBA" id="ARBA00023010"/>
    </source>
</evidence>
<feature type="transmembrane region" description="Helical" evidence="10">
    <location>
        <begin position="414"/>
        <end position="433"/>
    </location>
</feature>
<accession>A0ABM8JND5</accession>
<dbReference type="NCBIfam" id="NF046001">
    <property type="entry name" value="SecDF_plasm"/>
    <property type="match status" value="1"/>
</dbReference>
<dbReference type="Pfam" id="PF02355">
    <property type="entry name" value="SecD_SecF_C"/>
    <property type="match status" value="2"/>
</dbReference>
<dbReference type="PANTHER" id="PTHR30081:SF8">
    <property type="entry name" value="PROTEIN TRANSLOCASE SUBUNIT SECF"/>
    <property type="match status" value="1"/>
</dbReference>
<evidence type="ECO:0000256" key="8">
    <source>
        <dbReference type="ARBA" id="ARBA00023136"/>
    </source>
</evidence>
<evidence type="ECO:0000259" key="11">
    <source>
        <dbReference type="Pfam" id="PF02355"/>
    </source>
</evidence>
<keyword evidence="13" id="KW-1185">Reference proteome</keyword>
<feature type="transmembrane region" description="Helical" evidence="10">
    <location>
        <begin position="981"/>
        <end position="1000"/>
    </location>
</feature>
<dbReference type="PANTHER" id="PTHR30081">
    <property type="entry name" value="PROTEIN-EXPORT MEMBRANE PROTEIN SEC"/>
    <property type="match status" value="1"/>
</dbReference>
<keyword evidence="2" id="KW-0813">Transport</keyword>
<dbReference type="EMBL" id="AP028955">
    <property type="protein sequence ID" value="BET38803.1"/>
    <property type="molecule type" value="Genomic_DNA"/>
</dbReference>
<comment type="subcellular location">
    <subcellularLocation>
        <location evidence="1">Cell membrane</location>
        <topology evidence="1">Multi-pass membrane protein</topology>
    </subcellularLocation>
</comment>
<keyword evidence="4 10" id="KW-0812">Transmembrane</keyword>